<dbReference type="InterPro" id="IPR000835">
    <property type="entry name" value="HTH_MarR-typ"/>
</dbReference>
<dbReference type="PANTHER" id="PTHR42756:SF1">
    <property type="entry name" value="TRANSCRIPTIONAL REPRESSOR OF EMRAB OPERON"/>
    <property type="match status" value="1"/>
</dbReference>
<evidence type="ECO:0000256" key="7">
    <source>
        <dbReference type="ARBA" id="ARBA00047207"/>
    </source>
</evidence>
<dbReference type="GO" id="GO:0003677">
    <property type="term" value="F:DNA binding"/>
    <property type="evidence" value="ECO:0007669"/>
    <property type="project" value="UniProtKB-KW"/>
</dbReference>
<dbReference type="Proteomes" id="UP000192391">
    <property type="component" value="Chromosome"/>
</dbReference>
<dbReference type="Gene3D" id="1.10.10.10">
    <property type="entry name" value="Winged helix-like DNA-binding domain superfamily/Winged helix DNA-binding domain"/>
    <property type="match status" value="1"/>
</dbReference>
<keyword evidence="3" id="KW-0238">DNA-binding</keyword>
<dbReference type="SMART" id="SM00347">
    <property type="entry name" value="HTH_MARR"/>
    <property type="match status" value="1"/>
</dbReference>
<evidence type="ECO:0000256" key="6">
    <source>
        <dbReference type="ARBA" id="ARBA00047188"/>
    </source>
</evidence>
<keyword evidence="2" id="KW-0805">Transcription regulation</keyword>
<gene>
    <name evidence="9" type="ORF">B2M23_09795</name>
</gene>
<proteinExistence type="inferred from homology"/>
<keyword evidence="4" id="KW-0804">Transcription</keyword>
<dbReference type="PROSITE" id="PS50995">
    <property type="entry name" value="HTH_MARR_2"/>
    <property type="match status" value="1"/>
</dbReference>
<dbReference type="InterPro" id="IPR055166">
    <property type="entry name" value="Transc_reg_Sar_Rot_HTH"/>
</dbReference>
<evidence type="ECO:0000313" key="10">
    <source>
        <dbReference type="Proteomes" id="UP000192391"/>
    </source>
</evidence>
<dbReference type="KEGG" id="elim:B2M23_09795"/>
<organism evidence="9 10">
    <name type="scientific">Eubacterium limosum</name>
    <dbReference type="NCBI Taxonomy" id="1736"/>
    <lineage>
        <taxon>Bacteria</taxon>
        <taxon>Bacillati</taxon>
        <taxon>Bacillota</taxon>
        <taxon>Clostridia</taxon>
        <taxon>Eubacteriales</taxon>
        <taxon>Eubacteriaceae</taxon>
        <taxon>Eubacterium</taxon>
    </lineage>
</organism>
<dbReference type="PANTHER" id="PTHR42756">
    <property type="entry name" value="TRANSCRIPTIONAL REGULATOR, MARR"/>
    <property type="match status" value="1"/>
</dbReference>
<sequence length="148" mass="17275">MQGDNFYYTEIFKKIANRQKVLLNLGTSEYGVTYTQSMVILFLFETQKFYGDDHEISQKDVENYLYVKGSTVTRLLARMEENGLITREKSQRDSRSNCLHLTEKGESCHKLFFDVLDNIEEMMIKGLTTSEKEQLQILLQKVLANINK</sequence>
<comment type="similarity">
    <text evidence="5">Belongs to the SarZ family.</text>
</comment>
<reference evidence="10" key="1">
    <citation type="journal article" date="2017" name="Sci. Rep.">
        <title>Determination of the Genome and Primary Transcriptome of Syngas Fermenting Eubacterium limosum ATCC 8486.</title>
        <authorList>
            <person name="Song Y."/>
            <person name="Shin J."/>
            <person name="Jeong Y."/>
            <person name="Jin S."/>
            <person name="Lee J.K."/>
            <person name="Kim D.R."/>
            <person name="Kim S.C."/>
            <person name="Cho S."/>
            <person name="Cho B.K."/>
        </authorList>
    </citation>
    <scope>NUCLEOTIDE SEQUENCE [LARGE SCALE GENOMIC DNA]</scope>
    <source>
        <strain evidence="10">ATCC 8486</strain>
    </source>
</reference>
<evidence type="ECO:0000313" key="9">
    <source>
        <dbReference type="EMBL" id="ARD65812.1"/>
    </source>
</evidence>
<name>A0AAC9QUA0_EUBLI</name>
<dbReference type="GO" id="GO:0003700">
    <property type="term" value="F:DNA-binding transcription factor activity"/>
    <property type="evidence" value="ECO:0007669"/>
    <property type="project" value="InterPro"/>
</dbReference>
<dbReference type="SUPFAM" id="SSF46785">
    <property type="entry name" value="Winged helix' DNA-binding domain"/>
    <property type="match status" value="1"/>
</dbReference>
<comment type="subcellular location">
    <subcellularLocation>
        <location evidence="1">Cytoplasm</location>
    </subcellularLocation>
</comment>
<dbReference type="RefSeq" id="WP_038352676.1">
    <property type="nucleotide sequence ID" value="NZ_CP019962.1"/>
</dbReference>
<evidence type="ECO:0000256" key="1">
    <source>
        <dbReference type="ARBA" id="ARBA00004496"/>
    </source>
</evidence>
<dbReference type="AlphaFoldDB" id="A0AAC9QUA0"/>
<evidence type="ECO:0000256" key="5">
    <source>
        <dbReference type="ARBA" id="ARBA00046337"/>
    </source>
</evidence>
<dbReference type="PRINTS" id="PR00598">
    <property type="entry name" value="HTHMARR"/>
</dbReference>
<protein>
    <recommendedName>
        <fullName evidence="6">HTH-type transcriptional regulator SarZ</fullName>
    </recommendedName>
    <alternativeName>
        <fullName evidence="7">Staphylococcal accessory regulator Z</fullName>
    </alternativeName>
</protein>
<dbReference type="EMBL" id="CP019962">
    <property type="protein sequence ID" value="ARD65812.1"/>
    <property type="molecule type" value="Genomic_DNA"/>
</dbReference>
<evidence type="ECO:0000256" key="4">
    <source>
        <dbReference type="ARBA" id="ARBA00023163"/>
    </source>
</evidence>
<evidence type="ECO:0000256" key="3">
    <source>
        <dbReference type="ARBA" id="ARBA00023125"/>
    </source>
</evidence>
<evidence type="ECO:0000259" key="8">
    <source>
        <dbReference type="PROSITE" id="PS50995"/>
    </source>
</evidence>
<dbReference type="GO" id="GO:0005737">
    <property type="term" value="C:cytoplasm"/>
    <property type="evidence" value="ECO:0007669"/>
    <property type="project" value="UniProtKB-SubCell"/>
</dbReference>
<dbReference type="InterPro" id="IPR036390">
    <property type="entry name" value="WH_DNA-bd_sf"/>
</dbReference>
<dbReference type="InterPro" id="IPR036388">
    <property type="entry name" value="WH-like_DNA-bd_sf"/>
</dbReference>
<evidence type="ECO:0000256" key="2">
    <source>
        <dbReference type="ARBA" id="ARBA00023015"/>
    </source>
</evidence>
<accession>A0AAC9QUA0</accession>
<feature type="domain" description="HTH marR-type" evidence="8">
    <location>
        <begin position="1"/>
        <end position="144"/>
    </location>
</feature>
<dbReference type="Pfam" id="PF22381">
    <property type="entry name" value="Staph_reg_Sar_Rot"/>
    <property type="match status" value="1"/>
</dbReference>